<dbReference type="InterPro" id="IPR000719">
    <property type="entry name" value="Prot_kinase_dom"/>
</dbReference>
<feature type="transmembrane region" description="Helical" evidence="5">
    <location>
        <begin position="522"/>
        <end position="541"/>
    </location>
</feature>
<dbReference type="SUPFAM" id="SSF56112">
    <property type="entry name" value="Protein kinase-like (PK-like)"/>
    <property type="match status" value="1"/>
</dbReference>
<accession>A0A6L8Q6P6</accession>
<evidence type="ECO:0000256" key="5">
    <source>
        <dbReference type="SAM" id="Phobius"/>
    </source>
</evidence>
<feature type="transmembrane region" description="Helical" evidence="5">
    <location>
        <begin position="553"/>
        <end position="575"/>
    </location>
</feature>
<keyword evidence="1" id="KW-0808">Transferase</keyword>
<evidence type="ECO:0000256" key="3">
    <source>
        <dbReference type="ARBA" id="ARBA00022777"/>
    </source>
</evidence>
<proteinExistence type="predicted"/>
<evidence type="ECO:0000256" key="4">
    <source>
        <dbReference type="ARBA" id="ARBA00022840"/>
    </source>
</evidence>
<evidence type="ECO:0000259" key="6">
    <source>
        <dbReference type="PROSITE" id="PS50011"/>
    </source>
</evidence>
<feature type="domain" description="Protein kinase" evidence="6">
    <location>
        <begin position="98"/>
        <end position="439"/>
    </location>
</feature>
<keyword evidence="2" id="KW-0547">Nucleotide-binding</keyword>
<evidence type="ECO:0000256" key="2">
    <source>
        <dbReference type="ARBA" id="ARBA00022741"/>
    </source>
</evidence>
<dbReference type="PROSITE" id="PS50011">
    <property type="entry name" value="PROTEIN_KINASE_DOM"/>
    <property type="match status" value="1"/>
</dbReference>
<dbReference type="Proteomes" id="UP000472380">
    <property type="component" value="Unassembled WGS sequence"/>
</dbReference>
<dbReference type="Pfam" id="PF00069">
    <property type="entry name" value="Pkinase"/>
    <property type="match status" value="1"/>
</dbReference>
<dbReference type="InterPro" id="IPR011009">
    <property type="entry name" value="Kinase-like_dom_sf"/>
</dbReference>
<evidence type="ECO:0000313" key="8">
    <source>
        <dbReference type="Proteomes" id="UP000472380"/>
    </source>
</evidence>
<keyword evidence="5" id="KW-0812">Transmembrane</keyword>
<feature type="transmembrane region" description="Helical" evidence="5">
    <location>
        <begin position="481"/>
        <end position="502"/>
    </location>
</feature>
<dbReference type="PANTHER" id="PTHR43289">
    <property type="entry name" value="MITOGEN-ACTIVATED PROTEIN KINASE KINASE KINASE 20-RELATED"/>
    <property type="match status" value="1"/>
</dbReference>
<comment type="caution">
    <text evidence="7">The sequence shown here is derived from an EMBL/GenBank/DDBJ whole genome shotgun (WGS) entry which is preliminary data.</text>
</comment>
<dbReference type="AlphaFoldDB" id="A0A6L8Q6P6"/>
<sequence length="663" mass="69996">MVGELLFRRSRRECRLLVGPCDEKRSDGTHGVSGGLRGPCGRSAPVTAVLEARPVGGALADDTRSGSVRLFRVEAFEPAVYVAPEHRDAYERRFVTLLVDEASRRRGGVGEVLHARNPRGERFALKRLRRSDGERGDDGLAEARRAAFDAEYDAHRVLSPLRGFPRLYGRGRVGEDSVIVMEWVEGVTLEEAARALAVDDEGRLSPLTVARIGRDLFDLLARMAYVEGGLAHRDVAPRNIMIDTGQLSVADQVEEGAFQLVLVDFGSAVPLESADPSLTARWGAPLGATADFAAPEMLTDDVSGAVARRRSPAVDVYAAASVLYQLMEGHSPYDLSFAGRSQREGRSAYRIKTEFSPEMPAGAHGIAADVRAVLASEPEVAVAVGRAAAELDGAPAPHRVRAALSAVDDQLAEVLMACLVPEQSRRPRAREVREALALFCSQYADNVARALRGEPLAPCPLGGAAATEARRRRRLRRAARVAADALSAAVAVGGAATAGLLTQDMTVAFPAGQPLWSGPMPGLAVSVALLLPLAGALIARGSERDTGFGFARGLLGSLLGGAVAGLLASLTAWPSESVSDALYAVLFLAVVAPLPGLVADWALALPPLSSASSTAPLARPVLPWGAVPSEDRAVSAASREALALEAMSEITYELADESNEEGI</sequence>
<keyword evidence="4" id="KW-0067">ATP-binding</keyword>
<gene>
    <name evidence="7" type="ORF">FM068_10165</name>
</gene>
<keyword evidence="3 7" id="KW-0418">Kinase</keyword>
<evidence type="ECO:0000313" key="7">
    <source>
        <dbReference type="EMBL" id="MZG28938.1"/>
    </source>
</evidence>
<dbReference type="EMBL" id="VJNE01000027">
    <property type="protein sequence ID" value="MZG28938.1"/>
    <property type="molecule type" value="Genomic_DNA"/>
</dbReference>
<dbReference type="SMART" id="SM00220">
    <property type="entry name" value="S_TKc"/>
    <property type="match status" value="1"/>
</dbReference>
<feature type="transmembrane region" description="Helical" evidence="5">
    <location>
        <begin position="581"/>
        <end position="603"/>
    </location>
</feature>
<dbReference type="GO" id="GO:0005524">
    <property type="term" value="F:ATP binding"/>
    <property type="evidence" value="ECO:0007669"/>
    <property type="project" value="UniProtKB-KW"/>
</dbReference>
<dbReference type="GO" id="GO:0004674">
    <property type="term" value="F:protein serine/threonine kinase activity"/>
    <property type="evidence" value="ECO:0007669"/>
    <property type="project" value="TreeGrafter"/>
</dbReference>
<protein>
    <submittedName>
        <fullName evidence="7">Protein kinase</fullName>
    </submittedName>
</protein>
<dbReference type="Gene3D" id="1.10.510.10">
    <property type="entry name" value="Transferase(Phosphotransferase) domain 1"/>
    <property type="match status" value="1"/>
</dbReference>
<dbReference type="PANTHER" id="PTHR43289:SF34">
    <property type="entry name" value="SERINE_THREONINE-PROTEIN KINASE YBDM-RELATED"/>
    <property type="match status" value="1"/>
</dbReference>
<keyword evidence="5" id="KW-1133">Transmembrane helix</keyword>
<keyword evidence="5" id="KW-0472">Membrane</keyword>
<evidence type="ECO:0000256" key="1">
    <source>
        <dbReference type="ARBA" id="ARBA00022679"/>
    </source>
</evidence>
<reference evidence="7 8" key="1">
    <citation type="submission" date="2019-07" db="EMBL/GenBank/DDBJ databases">
        <title>Draft genome sequence of Adlercreutzia equolifaciens IPLA 37004, a human intestinal strain that does not produces equol from daidzein.</title>
        <authorList>
            <person name="Vazquez L."/>
            <person name="Florez A.B."/>
            <person name="Mayo B."/>
        </authorList>
    </citation>
    <scope>NUCLEOTIDE SEQUENCE [LARGE SCALE GENOMIC DNA]</scope>
    <source>
        <strain evidence="7 8">IPLA 37004</strain>
    </source>
</reference>
<name>A0A6L8Q6P6_9ACTN</name>
<organism evidence="7 8">
    <name type="scientific">Adlercreutzia equolifaciens</name>
    <dbReference type="NCBI Taxonomy" id="446660"/>
    <lineage>
        <taxon>Bacteria</taxon>
        <taxon>Bacillati</taxon>
        <taxon>Actinomycetota</taxon>
        <taxon>Coriobacteriia</taxon>
        <taxon>Eggerthellales</taxon>
        <taxon>Eggerthellaceae</taxon>
        <taxon>Adlercreutzia</taxon>
    </lineage>
</organism>